<protein>
    <recommendedName>
        <fullName evidence="2">Pyridoxamine 5'-phosphate oxidase N-terminal domain-containing protein</fullName>
    </recommendedName>
</protein>
<reference evidence="3 4" key="1">
    <citation type="journal article" date="2016" name="Nat. Commun.">
        <title>Thousands of microbial genomes shed light on interconnected biogeochemical processes in an aquifer system.</title>
        <authorList>
            <person name="Anantharaman K."/>
            <person name="Brown C.T."/>
            <person name="Hug L.A."/>
            <person name="Sharon I."/>
            <person name="Castelle C.J."/>
            <person name="Probst A.J."/>
            <person name="Thomas B.C."/>
            <person name="Singh A."/>
            <person name="Wilkins M.J."/>
            <person name="Karaoz U."/>
            <person name="Brodie E.L."/>
            <person name="Williams K.H."/>
            <person name="Hubbard S.S."/>
            <person name="Banfield J.F."/>
        </authorList>
    </citation>
    <scope>NUCLEOTIDE SEQUENCE [LARGE SCALE GENOMIC DNA]</scope>
</reference>
<dbReference type="GO" id="GO:0016627">
    <property type="term" value="F:oxidoreductase activity, acting on the CH-CH group of donors"/>
    <property type="evidence" value="ECO:0007669"/>
    <property type="project" value="TreeGrafter"/>
</dbReference>
<dbReference type="EMBL" id="MHMQ01000015">
    <property type="protein sequence ID" value="OGZ30670.1"/>
    <property type="molecule type" value="Genomic_DNA"/>
</dbReference>
<dbReference type="InterPro" id="IPR011576">
    <property type="entry name" value="Pyridox_Oxase_N"/>
</dbReference>
<comment type="caution">
    <text evidence="3">The sequence shown here is derived from an EMBL/GenBank/DDBJ whole genome shotgun (WGS) entry which is preliminary data.</text>
</comment>
<dbReference type="InterPro" id="IPR052019">
    <property type="entry name" value="F420H2_bilvrd_red/Heme_oxyg"/>
</dbReference>
<dbReference type="GO" id="GO:0005829">
    <property type="term" value="C:cytosol"/>
    <property type="evidence" value="ECO:0007669"/>
    <property type="project" value="TreeGrafter"/>
</dbReference>
<dbReference type="PANTHER" id="PTHR35176">
    <property type="entry name" value="HEME OXYGENASE HI_0854-RELATED"/>
    <property type="match status" value="1"/>
</dbReference>
<dbReference type="PANTHER" id="PTHR35176:SF6">
    <property type="entry name" value="HEME OXYGENASE HI_0854-RELATED"/>
    <property type="match status" value="1"/>
</dbReference>
<keyword evidence="1" id="KW-0560">Oxidoreductase</keyword>
<dbReference type="Proteomes" id="UP000177486">
    <property type="component" value="Unassembled WGS sequence"/>
</dbReference>
<evidence type="ECO:0000313" key="4">
    <source>
        <dbReference type="Proteomes" id="UP000177486"/>
    </source>
</evidence>
<feature type="domain" description="Pyridoxamine 5'-phosphate oxidase N-terminal" evidence="2">
    <location>
        <begin position="13"/>
        <end position="134"/>
    </location>
</feature>
<sequence>MPKKFTKNFLASEVLKYLAENKLMSLATSSKNGGPWASTLFFAFDKNLNILFFSRPDTRHCKNILKNPRVALTINQNWGGLGSIKGLQISGVARRPMKNEYKKYYAIYKKRYSWADKFPDHAIYVIEPTEVHFINQEIFGHFFRVKI</sequence>
<organism evidence="3 4">
    <name type="scientific">Candidatus Niyogibacteria bacterium RIFCSPLOWO2_01_FULL_45_48</name>
    <dbReference type="NCBI Taxonomy" id="1801724"/>
    <lineage>
        <taxon>Bacteria</taxon>
        <taxon>Candidatus Niyogiibacteriota</taxon>
    </lineage>
</organism>
<evidence type="ECO:0000259" key="2">
    <source>
        <dbReference type="Pfam" id="PF01243"/>
    </source>
</evidence>
<name>A0A1G2EZ48_9BACT</name>
<dbReference type="Pfam" id="PF01243">
    <property type="entry name" value="PNPOx_N"/>
    <property type="match status" value="1"/>
</dbReference>
<proteinExistence type="predicted"/>
<evidence type="ECO:0000256" key="1">
    <source>
        <dbReference type="ARBA" id="ARBA00023002"/>
    </source>
</evidence>
<dbReference type="GO" id="GO:0070967">
    <property type="term" value="F:coenzyme F420 binding"/>
    <property type="evidence" value="ECO:0007669"/>
    <property type="project" value="TreeGrafter"/>
</dbReference>
<dbReference type="InterPro" id="IPR012349">
    <property type="entry name" value="Split_barrel_FMN-bd"/>
</dbReference>
<gene>
    <name evidence="3" type="ORF">A2931_02010</name>
</gene>
<dbReference type="SUPFAM" id="SSF50475">
    <property type="entry name" value="FMN-binding split barrel"/>
    <property type="match status" value="1"/>
</dbReference>
<evidence type="ECO:0000313" key="3">
    <source>
        <dbReference type="EMBL" id="OGZ30670.1"/>
    </source>
</evidence>
<dbReference type="Gene3D" id="2.30.110.10">
    <property type="entry name" value="Electron Transport, Fmn-binding Protein, Chain A"/>
    <property type="match status" value="1"/>
</dbReference>
<dbReference type="AlphaFoldDB" id="A0A1G2EZ48"/>
<accession>A0A1G2EZ48</accession>